<evidence type="ECO:0000313" key="1">
    <source>
        <dbReference type="EMBL" id="OJH36425.1"/>
    </source>
</evidence>
<dbReference type="OrthoDB" id="5524599at2"/>
<dbReference type="STRING" id="83449.BON30_32160"/>
<sequence>MLVLPLALLLTATPPALDSWATRVCPPSKAEPESNVEMKLMEQRRAECLRKAMNKALGRVILPLKKSRPDAFTQWMALQADYDRWMAEACAAAEEANWVDLTTGERSMGTGYGFTESQCLQRHHAWRGFYADAWARGERNPLAPLSPALEGPAAEARHAWNAYRERVRQTAARAPTQAVDPARPSRKLSRNDWKPYLERLERVLAGPELLATHQCTLVPTPSPDCVQRFADSLFAQMEAPQPPGSSEGGP</sequence>
<name>A0A1L9B2C5_9BACT</name>
<reference evidence="1 2" key="2">
    <citation type="submission" date="2016-12" db="EMBL/GenBank/DDBJ databases">
        <title>Draft Genome Sequence of Cystobacter ferrugineus Strain Cbfe23.</title>
        <authorList>
            <person name="Akbar S."/>
            <person name="Dowd S.E."/>
            <person name="Stevens D.C."/>
        </authorList>
    </citation>
    <scope>NUCLEOTIDE SEQUENCE [LARGE SCALE GENOMIC DNA]</scope>
    <source>
        <strain evidence="1 2">Cbfe23</strain>
    </source>
</reference>
<dbReference type="AlphaFoldDB" id="A0A1L9B2C5"/>
<dbReference type="RefSeq" id="WP_071902311.1">
    <property type="nucleotide sequence ID" value="NZ_MPIN01000010.1"/>
</dbReference>
<evidence type="ECO:0000313" key="2">
    <source>
        <dbReference type="Proteomes" id="UP000182229"/>
    </source>
</evidence>
<reference evidence="2" key="1">
    <citation type="submission" date="2016-11" db="EMBL/GenBank/DDBJ databases">
        <authorList>
            <person name="Shukria A."/>
            <person name="Stevens D.C."/>
        </authorList>
    </citation>
    <scope>NUCLEOTIDE SEQUENCE [LARGE SCALE GENOMIC DNA]</scope>
    <source>
        <strain evidence="2">Cbfe23</strain>
    </source>
</reference>
<organism evidence="1 2">
    <name type="scientific">Cystobacter ferrugineus</name>
    <dbReference type="NCBI Taxonomy" id="83449"/>
    <lineage>
        <taxon>Bacteria</taxon>
        <taxon>Pseudomonadati</taxon>
        <taxon>Myxococcota</taxon>
        <taxon>Myxococcia</taxon>
        <taxon>Myxococcales</taxon>
        <taxon>Cystobacterineae</taxon>
        <taxon>Archangiaceae</taxon>
        <taxon>Cystobacter</taxon>
    </lineage>
</organism>
<gene>
    <name evidence="1" type="ORF">BON30_32160</name>
</gene>
<keyword evidence="2" id="KW-1185">Reference proteome</keyword>
<dbReference type="EMBL" id="MPIN01000010">
    <property type="protein sequence ID" value="OJH36425.1"/>
    <property type="molecule type" value="Genomic_DNA"/>
</dbReference>
<dbReference type="Proteomes" id="UP000182229">
    <property type="component" value="Unassembled WGS sequence"/>
</dbReference>
<comment type="caution">
    <text evidence="1">The sequence shown here is derived from an EMBL/GenBank/DDBJ whole genome shotgun (WGS) entry which is preliminary data.</text>
</comment>
<accession>A0A1L9B2C5</accession>
<proteinExistence type="predicted"/>
<protein>
    <submittedName>
        <fullName evidence="1">Uncharacterized protein</fullName>
    </submittedName>
</protein>